<dbReference type="PRINTS" id="PR00420">
    <property type="entry name" value="RNGMNOXGNASE"/>
</dbReference>
<keyword evidence="4" id="KW-0503">Monooxygenase</keyword>
<comment type="caution">
    <text evidence="6">The sequence shown here is derived from an EMBL/GenBank/DDBJ whole genome shotgun (WGS) entry which is preliminary data.</text>
</comment>
<keyword evidence="7" id="KW-1185">Reference proteome</keyword>
<evidence type="ECO:0000256" key="4">
    <source>
        <dbReference type="ARBA" id="ARBA00023033"/>
    </source>
</evidence>
<protein>
    <recommendedName>
        <fullName evidence="8">FAD-binding domain-containing protein</fullName>
    </recommendedName>
</protein>
<organism evidence="6 7">
    <name type="scientific">Naematelia encephala</name>
    <dbReference type="NCBI Taxonomy" id="71784"/>
    <lineage>
        <taxon>Eukaryota</taxon>
        <taxon>Fungi</taxon>
        <taxon>Dikarya</taxon>
        <taxon>Basidiomycota</taxon>
        <taxon>Agaricomycotina</taxon>
        <taxon>Tremellomycetes</taxon>
        <taxon>Tremellales</taxon>
        <taxon>Naemateliaceae</taxon>
        <taxon>Naematelia</taxon>
    </lineage>
</organism>
<dbReference type="InParanoid" id="A0A1Y2ASM2"/>
<evidence type="ECO:0008006" key="8">
    <source>
        <dbReference type="Google" id="ProtNLM"/>
    </source>
</evidence>
<gene>
    <name evidence="6" type="ORF">BCR39DRAFT_543982</name>
</gene>
<dbReference type="EMBL" id="MCFC01000056">
    <property type="protein sequence ID" value="ORY25551.1"/>
    <property type="molecule type" value="Genomic_DNA"/>
</dbReference>
<accession>A0A1Y2ASM2</accession>
<evidence type="ECO:0000256" key="2">
    <source>
        <dbReference type="ARBA" id="ARBA00022827"/>
    </source>
</evidence>
<feature type="transmembrane region" description="Helical" evidence="5">
    <location>
        <begin position="6"/>
        <end position="28"/>
    </location>
</feature>
<keyword evidence="3" id="KW-0560">Oxidoreductase</keyword>
<keyword evidence="5" id="KW-0812">Transmembrane</keyword>
<dbReference type="OrthoDB" id="655030at2759"/>
<keyword evidence="2" id="KW-0274">FAD</keyword>
<evidence type="ECO:0000256" key="3">
    <source>
        <dbReference type="ARBA" id="ARBA00023002"/>
    </source>
</evidence>
<evidence type="ECO:0000256" key="5">
    <source>
        <dbReference type="SAM" id="Phobius"/>
    </source>
</evidence>
<dbReference type="GO" id="GO:0004497">
    <property type="term" value="F:monooxygenase activity"/>
    <property type="evidence" value="ECO:0007669"/>
    <property type="project" value="UniProtKB-KW"/>
</dbReference>
<keyword evidence="5" id="KW-0472">Membrane</keyword>
<dbReference type="InterPro" id="IPR036188">
    <property type="entry name" value="FAD/NAD-bd_sf"/>
</dbReference>
<feature type="transmembrane region" description="Helical" evidence="5">
    <location>
        <begin position="49"/>
        <end position="67"/>
    </location>
</feature>
<dbReference type="Proteomes" id="UP000193986">
    <property type="component" value="Unassembled WGS sequence"/>
</dbReference>
<proteinExistence type="predicted"/>
<dbReference type="AlphaFoldDB" id="A0A1Y2ASM2"/>
<evidence type="ECO:0000313" key="7">
    <source>
        <dbReference type="Proteomes" id="UP000193986"/>
    </source>
</evidence>
<evidence type="ECO:0000256" key="1">
    <source>
        <dbReference type="ARBA" id="ARBA00022630"/>
    </source>
</evidence>
<name>A0A1Y2ASM2_9TREE</name>
<sequence>MSGSDVATPLPVLIVGAGLGGLNLAHALEKHDIPYKIFERDGAQSQRAQGYRISIGGAGVIGLKTALSLELFETFEQSCAEQHRPGGRVDGPTGTLLQAGVLGLIGAGGWGLVWALGSRYFSRRWGNWASWSEWLGSLVSASSRPLALTVVGADKQYQADRRELRSVLLTSQSSHITYDSAFTSYTISPDSVTAHFADGTTATGSILVGADGVRSRVAAQLIGDLAAPRDLGLRLVYGKTPLTSEVEESLHPTLREGVSFVVDTTPDGQRVTLVLESMRFTHAGAPDNYIFWALCSTQEAFGENDAVLLASQGDAAAQISARITNKWDDRIRVIFEKQAVDQTAVLRMTTSNPAGPPMW</sequence>
<dbReference type="PANTHER" id="PTHR47178">
    <property type="entry name" value="MONOOXYGENASE, FAD-BINDING"/>
    <property type="match status" value="1"/>
</dbReference>
<dbReference type="SUPFAM" id="SSF51905">
    <property type="entry name" value="FAD/NAD(P)-binding domain"/>
    <property type="match status" value="1"/>
</dbReference>
<keyword evidence="1" id="KW-0285">Flavoprotein</keyword>
<reference evidence="6 7" key="1">
    <citation type="submission" date="2016-07" db="EMBL/GenBank/DDBJ databases">
        <title>Pervasive Adenine N6-methylation of Active Genes in Fungi.</title>
        <authorList>
            <consortium name="DOE Joint Genome Institute"/>
            <person name="Mondo S.J."/>
            <person name="Dannebaum R.O."/>
            <person name="Kuo R.C."/>
            <person name="Labutti K."/>
            <person name="Haridas S."/>
            <person name="Kuo A."/>
            <person name="Salamov A."/>
            <person name="Ahrendt S.R."/>
            <person name="Lipzen A."/>
            <person name="Sullivan W."/>
            <person name="Andreopoulos W.B."/>
            <person name="Clum A."/>
            <person name="Lindquist E."/>
            <person name="Daum C."/>
            <person name="Ramamoorthy G.K."/>
            <person name="Gryganskyi A."/>
            <person name="Culley D."/>
            <person name="Magnuson J.K."/>
            <person name="James T.Y."/>
            <person name="O'Malley M.A."/>
            <person name="Stajich J.E."/>
            <person name="Spatafora J.W."/>
            <person name="Visel A."/>
            <person name="Grigoriev I.V."/>
        </authorList>
    </citation>
    <scope>NUCLEOTIDE SEQUENCE [LARGE SCALE GENOMIC DNA]</scope>
    <source>
        <strain evidence="6 7">68-887.2</strain>
    </source>
</reference>
<dbReference type="Gene3D" id="3.50.50.60">
    <property type="entry name" value="FAD/NAD(P)-binding domain"/>
    <property type="match status" value="1"/>
</dbReference>
<feature type="transmembrane region" description="Helical" evidence="5">
    <location>
        <begin position="96"/>
        <end position="116"/>
    </location>
</feature>
<keyword evidence="5" id="KW-1133">Transmembrane helix</keyword>
<dbReference type="PANTHER" id="PTHR47178:SF5">
    <property type="entry name" value="FAD-BINDING DOMAIN-CONTAINING PROTEIN"/>
    <property type="match status" value="1"/>
</dbReference>
<evidence type="ECO:0000313" key="6">
    <source>
        <dbReference type="EMBL" id="ORY25551.1"/>
    </source>
</evidence>
<dbReference type="STRING" id="71784.A0A1Y2ASM2"/>